<feature type="transmembrane region" description="Helical" evidence="8">
    <location>
        <begin position="150"/>
        <end position="166"/>
    </location>
</feature>
<dbReference type="Gene3D" id="1.20.1540.10">
    <property type="entry name" value="Rhomboid-like"/>
    <property type="match status" value="1"/>
</dbReference>
<evidence type="ECO:0000313" key="11">
    <source>
        <dbReference type="Proteomes" id="UP000539953"/>
    </source>
</evidence>
<evidence type="ECO:0000259" key="9">
    <source>
        <dbReference type="Pfam" id="PF01694"/>
    </source>
</evidence>
<evidence type="ECO:0000256" key="1">
    <source>
        <dbReference type="ARBA" id="ARBA00004141"/>
    </source>
</evidence>
<feature type="domain" description="Peptidase S54 rhomboid" evidence="9">
    <location>
        <begin position="55"/>
        <end position="189"/>
    </location>
</feature>
<dbReference type="InterPro" id="IPR002610">
    <property type="entry name" value="Peptidase_S54_rhomboid-like"/>
</dbReference>
<dbReference type="GO" id="GO:0004252">
    <property type="term" value="F:serine-type endopeptidase activity"/>
    <property type="evidence" value="ECO:0007669"/>
    <property type="project" value="InterPro"/>
</dbReference>
<dbReference type="PANTHER" id="PTHR22936:SF69">
    <property type="entry name" value="RHOMBOID-LIKE PROTEIN"/>
    <property type="match status" value="1"/>
</dbReference>
<dbReference type="GO" id="GO:0006508">
    <property type="term" value="P:proteolysis"/>
    <property type="evidence" value="ECO:0007669"/>
    <property type="project" value="UniProtKB-KW"/>
</dbReference>
<dbReference type="Proteomes" id="UP000539953">
    <property type="component" value="Unassembled WGS sequence"/>
</dbReference>
<evidence type="ECO:0000256" key="4">
    <source>
        <dbReference type="ARBA" id="ARBA00022801"/>
    </source>
</evidence>
<gene>
    <name evidence="10" type="ORF">HNQ47_001637</name>
</gene>
<keyword evidence="3 8" id="KW-0812">Transmembrane</keyword>
<feature type="transmembrane region" description="Helical" evidence="8">
    <location>
        <begin position="96"/>
        <end position="114"/>
    </location>
</feature>
<dbReference type="SUPFAM" id="SSF144091">
    <property type="entry name" value="Rhomboid-like"/>
    <property type="match status" value="1"/>
</dbReference>
<evidence type="ECO:0000313" key="10">
    <source>
        <dbReference type="EMBL" id="MBB5183602.1"/>
    </source>
</evidence>
<comment type="subcellular location">
    <subcellularLocation>
        <location evidence="1">Membrane</location>
        <topology evidence="1">Multi-pass membrane protein</topology>
    </subcellularLocation>
</comment>
<dbReference type="RefSeq" id="WP_183328901.1">
    <property type="nucleotide sequence ID" value="NZ_JACHHK010000006.1"/>
</dbReference>
<accession>A0A7W8D079</accession>
<evidence type="ECO:0000256" key="6">
    <source>
        <dbReference type="ARBA" id="ARBA00022989"/>
    </source>
</evidence>
<dbReference type="Pfam" id="PF01694">
    <property type="entry name" value="Rhomboid"/>
    <property type="match status" value="1"/>
</dbReference>
<evidence type="ECO:0000256" key="8">
    <source>
        <dbReference type="SAM" id="Phobius"/>
    </source>
</evidence>
<keyword evidence="2 10" id="KW-0645">Protease</keyword>
<dbReference type="EC" id="3.4.21.105" evidence="10"/>
<dbReference type="PANTHER" id="PTHR22936">
    <property type="entry name" value="RHOMBOID-RELATED"/>
    <property type="match status" value="1"/>
</dbReference>
<feature type="transmembrane region" description="Helical" evidence="8">
    <location>
        <begin position="12"/>
        <end position="31"/>
    </location>
</feature>
<keyword evidence="7 8" id="KW-0472">Membrane</keyword>
<keyword evidence="11" id="KW-1185">Reference proteome</keyword>
<dbReference type="InterPro" id="IPR035952">
    <property type="entry name" value="Rhomboid-like_sf"/>
</dbReference>
<feature type="transmembrane region" description="Helical" evidence="8">
    <location>
        <begin position="57"/>
        <end position="84"/>
    </location>
</feature>
<organism evidence="10 11">
    <name type="scientific">Catenisphaera adipataccumulans</name>
    <dbReference type="NCBI Taxonomy" id="700500"/>
    <lineage>
        <taxon>Bacteria</taxon>
        <taxon>Bacillati</taxon>
        <taxon>Bacillota</taxon>
        <taxon>Erysipelotrichia</taxon>
        <taxon>Erysipelotrichales</taxon>
        <taxon>Erysipelotrichaceae</taxon>
        <taxon>Catenisphaera</taxon>
    </lineage>
</organism>
<sequence length="272" mass="30103">MNRTLQQLREAPVTAAVTILCLGVFTLIHTVNTGFNSTETAIIFGAYYKALISGGEIWRLLTCAFVHVDLWHIFGNLYSFLIMGPILEKLFGSKKYSLLLFGSVIGSSLFIYAFQGNLVTVGLSGGLYGLMAALFMILKRFGGLNDPRMRSAVVSTIVINVLINFMPGISYMGHLGGFLTGLLLGSCLIENGSRMKRVTALFCVYAAALCICAWSHREIPADEIYLITDLDVLQYEKDHLNAAWAEQVAKNLDRMYSETTGENLIYLEQNLQ</sequence>
<keyword evidence="4 10" id="KW-0378">Hydrolase</keyword>
<proteinExistence type="predicted"/>
<keyword evidence="5" id="KW-0720">Serine protease</keyword>
<comment type="caution">
    <text evidence="10">The sequence shown here is derived from an EMBL/GenBank/DDBJ whole genome shotgun (WGS) entry which is preliminary data.</text>
</comment>
<reference evidence="10 11" key="1">
    <citation type="submission" date="2020-08" db="EMBL/GenBank/DDBJ databases">
        <title>Genomic Encyclopedia of Type Strains, Phase IV (KMG-IV): sequencing the most valuable type-strain genomes for metagenomic binning, comparative biology and taxonomic classification.</title>
        <authorList>
            <person name="Goeker M."/>
        </authorList>
    </citation>
    <scope>NUCLEOTIDE SEQUENCE [LARGE SCALE GENOMIC DNA]</scope>
    <source>
        <strain evidence="10 11">DSM 25799</strain>
    </source>
</reference>
<dbReference type="AlphaFoldDB" id="A0A7W8D079"/>
<evidence type="ECO:0000256" key="7">
    <source>
        <dbReference type="ARBA" id="ARBA00023136"/>
    </source>
</evidence>
<keyword evidence="6 8" id="KW-1133">Transmembrane helix</keyword>
<feature type="transmembrane region" description="Helical" evidence="8">
    <location>
        <begin position="120"/>
        <end position="138"/>
    </location>
</feature>
<evidence type="ECO:0000256" key="3">
    <source>
        <dbReference type="ARBA" id="ARBA00022692"/>
    </source>
</evidence>
<evidence type="ECO:0000256" key="5">
    <source>
        <dbReference type="ARBA" id="ARBA00022825"/>
    </source>
</evidence>
<dbReference type="GO" id="GO:0016020">
    <property type="term" value="C:membrane"/>
    <property type="evidence" value="ECO:0007669"/>
    <property type="project" value="UniProtKB-SubCell"/>
</dbReference>
<dbReference type="EMBL" id="JACHHK010000006">
    <property type="protein sequence ID" value="MBB5183602.1"/>
    <property type="molecule type" value="Genomic_DNA"/>
</dbReference>
<evidence type="ECO:0000256" key="2">
    <source>
        <dbReference type="ARBA" id="ARBA00022670"/>
    </source>
</evidence>
<name>A0A7W8D079_9FIRM</name>
<dbReference type="InterPro" id="IPR022764">
    <property type="entry name" value="Peptidase_S54_rhomboid_dom"/>
</dbReference>
<protein>
    <submittedName>
        <fullName evidence="10">Rhomboid protease GluP</fullName>
        <ecNumber evidence="10">3.4.21.105</ecNumber>
    </submittedName>
</protein>